<dbReference type="AlphaFoldDB" id="A0A383C576"/>
<feature type="non-terminal residue" evidence="1">
    <location>
        <position position="1"/>
    </location>
</feature>
<accession>A0A383C576</accession>
<dbReference type="EMBL" id="UINC01206092">
    <property type="protein sequence ID" value="SVE27557.1"/>
    <property type="molecule type" value="Genomic_DNA"/>
</dbReference>
<sequence>DYGRFGSYFKTEITPDKPLSIRYRLVIKQGERTPQECAALSKEFLQ</sequence>
<evidence type="ECO:0000313" key="1">
    <source>
        <dbReference type="EMBL" id="SVE27557.1"/>
    </source>
</evidence>
<gene>
    <name evidence="1" type="ORF">METZ01_LOCUS480411</name>
</gene>
<proteinExistence type="predicted"/>
<name>A0A383C576_9ZZZZ</name>
<organism evidence="1">
    <name type="scientific">marine metagenome</name>
    <dbReference type="NCBI Taxonomy" id="408172"/>
    <lineage>
        <taxon>unclassified sequences</taxon>
        <taxon>metagenomes</taxon>
        <taxon>ecological metagenomes</taxon>
    </lineage>
</organism>
<reference evidence="1" key="1">
    <citation type="submission" date="2018-05" db="EMBL/GenBank/DDBJ databases">
        <authorList>
            <person name="Lanie J.A."/>
            <person name="Ng W.-L."/>
            <person name="Kazmierczak K.M."/>
            <person name="Andrzejewski T.M."/>
            <person name="Davidsen T.M."/>
            <person name="Wayne K.J."/>
            <person name="Tettelin H."/>
            <person name="Glass J.I."/>
            <person name="Rusch D."/>
            <person name="Podicherti R."/>
            <person name="Tsui H.-C.T."/>
            <person name="Winkler M.E."/>
        </authorList>
    </citation>
    <scope>NUCLEOTIDE SEQUENCE</scope>
</reference>
<protein>
    <submittedName>
        <fullName evidence="1">Uncharacterized protein</fullName>
    </submittedName>
</protein>